<evidence type="ECO:0000256" key="2">
    <source>
        <dbReference type="ARBA" id="ARBA00016514"/>
    </source>
</evidence>
<sequence>MLSKFELELLRPWVSGRVTALLGGFNPTVVNTVLECIAKSLNRQATTEKLRTYLEHETAGFVENLYRKVLEVKSANIATGSSIQGIKRAFESAEAAANAPATKKSRFGPAETKGGSMSHAEIEAVLQSTIKDIEEKRSQTKSFLPKSSAAGILPTPKAIAIPASQIPIVSSAVEKAKRAAELQAKISSTLASKPGLLASVTEKMALNKPVPLVLDSEGKSDIPTATRAPTLMANVRAQQRAQVKQISREQPKREERPERNPYFDQRVTPQVGGRGRKQFKFNDPGKYVKLGQTIRTKAKMEKLQSEIASSARKTGISSATKLALIAPTTEEREDDIPLVEWWDADLLPSRAYEDYDRVLPLEQKYKEITNLIEHPLPVEPAGQPNKPILPPVILTKNERKKIRKQRRREAELEKQEKIRFGFMDKPEPKLRISNMMRVLATDAIQDPTKITAQVKAQMAERQRIHEEANAARMLTPEQRRAKKLQKIQEDTSTGVHITVYRIKDLSNHSNKFKVDINAQQYHLTGCVLVYPNVNLVVVEGGPKAQKKYKKLMLHRIKWNPENIGDDDESDSEKNSNANSCTVVWEGVRSTRHFYDWRFKQCPSETIAREHLKKHGAEHYWDMALSLSIVDQDKE</sequence>
<dbReference type="Gene3D" id="1.20.1390.10">
    <property type="entry name" value="PWI domain"/>
    <property type="match status" value="1"/>
</dbReference>
<comment type="function">
    <text evidence="8">Plays a role in pre-mRNA splicing as component of the U4/U6-U5 tri-snRNP complex that is involved in spliceosome assembly, and as component of the precatalytic spliceosome (spliceosome B complex).</text>
</comment>
<feature type="domain" description="PWI" evidence="10">
    <location>
        <begin position="2"/>
        <end position="75"/>
    </location>
</feature>
<feature type="compositionally biased region" description="Basic and acidic residues" evidence="9">
    <location>
        <begin position="246"/>
        <end position="261"/>
    </location>
</feature>
<evidence type="ECO:0000256" key="5">
    <source>
        <dbReference type="ARBA" id="ARBA00023187"/>
    </source>
</evidence>
<reference evidence="11" key="2">
    <citation type="submission" date="2017-05" db="UniProtKB">
        <authorList>
            <consortium name="EnsemblMetazoa"/>
        </authorList>
    </citation>
    <scope>IDENTIFICATION</scope>
</reference>
<dbReference type="Pfam" id="PF01480">
    <property type="entry name" value="PWI"/>
    <property type="match status" value="1"/>
</dbReference>
<evidence type="ECO:0000313" key="11">
    <source>
        <dbReference type="EnsemblMetazoa" id="Aqu2.1.43516_001"/>
    </source>
</evidence>
<dbReference type="GO" id="GO:0000398">
    <property type="term" value="P:mRNA splicing, via spliceosome"/>
    <property type="evidence" value="ECO:0007669"/>
    <property type="project" value="InterPro"/>
</dbReference>
<dbReference type="InterPro" id="IPR013881">
    <property type="entry name" value="Pre-mRNA_splic_Prp3_dom"/>
</dbReference>
<evidence type="ECO:0000313" key="12">
    <source>
        <dbReference type="Proteomes" id="UP000007879"/>
    </source>
</evidence>
<evidence type="ECO:0000256" key="6">
    <source>
        <dbReference type="ARBA" id="ARBA00023242"/>
    </source>
</evidence>
<feature type="region of interest" description="Disordered" evidence="9">
    <location>
        <begin position="243"/>
        <end position="277"/>
    </location>
</feature>
<keyword evidence="5" id="KW-0508">mRNA splicing</keyword>
<dbReference type="STRING" id="400682.A0A1X7VT20"/>
<keyword evidence="6" id="KW-0539">Nucleus</keyword>
<proteinExistence type="predicted"/>
<protein>
    <recommendedName>
        <fullName evidence="2">U4/U6 small nuclear ribonucleoprotein Prp3</fullName>
    </recommendedName>
    <alternativeName>
        <fullName evidence="7">Pre-mRNA-splicing factor 3</fullName>
    </alternativeName>
</protein>
<dbReference type="EnsemblMetazoa" id="XM_019997991.1">
    <property type="protein sequence ID" value="XP_019853550.1"/>
    <property type="gene ID" value="LOC109580109"/>
</dbReference>
<dbReference type="InterPro" id="IPR002483">
    <property type="entry name" value="PWI_dom"/>
</dbReference>
<dbReference type="EnsemblMetazoa" id="Aqu2.1.43516_001">
    <property type="protein sequence ID" value="Aqu2.1.43516_001"/>
    <property type="gene ID" value="Aqu2.1.43516"/>
</dbReference>
<evidence type="ECO:0000256" key="8">
    <source>
        <dbReference type="ARBA" id="ARBA00035603"/>
    </source>
</evidence>
<reference evidence="12" key="1">
    <citation type="journal article" date="2010" name="Nature">
        <title>The Amphimedon queenslandica genome and the evolution of animal complexity.</title>
        <authorList>
            <person name="Srivastava M."/>
            <person name="Simakov O."/>
            <person name="Chapman J."/>
            <person name="Fahey B."/>
            <person name="Gauthier M.E."/>
            <person name="Mitros T."/>
            <person name="Richards G.S."/>
            <person name="Conaco C."/>
            <person name="Dacre M."/>
            <person name="Hellsten U."/>
            <person name="Larroux C."/>
            <person name="Putnam N.H."/>
            <person name="Stanke M."/>
            <person name="Adamska M."/>
            <person name="Darling A."/>
            <person name="Degnan S.M."/>
            <person name="Oakley T.H."/>
            <person name="Plachetzki D.C."/>
            <person name="Zhai Y."/>
            <person name="Adamski M."/>
            <person name="Calcino A."/>
            <person name="Cummins S.F."/>
            <person name="Goodstein D.M."/>
            <person name="Harris C."/>
            <person name="Jackson D.J."/>
            <person name="Leys S.P."/>
            <person name="Shu S."/>
            <person name="Woodcroft B.J."/>
            <person name="Vervoort M."/>
            <person name="Kosik K.S."/>
            <person name="Manning G."/>
            <person name="Degnan B.M."/>
            <person name="Rokhsar D.S."/>
        </authorList>
    </citation>
    <scope>NUCLEOTIDE SEQUENCE [LARGE SCALE GENOMIC DNA]</scope>
</reference>
<dbReference type="Proteomes" id="UP000007879">
    <property type="component" value="Unassembled WGS sequence"/>
</dbReference>
<dbReference type="InterPro" id="IPR027104">
    <property type="entry name" value="Prp3"/>
</dbReference>
<keyword evidence="3" id="KW-0597">Phosphoprotein</keyword>
<dbReference type="CDD" id="cd24162">
    <property type="entry name" value="Prp3_C"/>
    <property type="match status" value="1"/>
</dbReference>
<dbReference type="PANTHER" id="PTHR14212:SF0">
    <property type="entry name" value="U4_U6 SMALL NUCLEAR RIBONUCLEOPROTEIN PRP3"/>
    <property type="match status" value="1"/>
</dbReference>
<dbReference type="GO" id="GO:0046540">
    <property type="term" value="C:U4/U6 x U5 tri-snRNP complex"/>
    <property type="evidence" value="ECO:0007669"/>
    <property type="project" value="InterPro"/>
</dbReference>
<keyword evidence="12" id="KW-1185">Reference proteome</keyword>
<dbReference type="FunCoup" id="A0A1X7VT20">
    <property type="interactions" value="843"/>
</dbReference>
<dbReference type="PANTHER" id="PTHR14212">
    <property type="entry name" value="U4/U6-ASSOCIATED RNA SPLICING FACTOR-RELATED"/>
    <property type="match status" value="1"/>
</dbReference>
<keyword evidence="4" id="KW-0507">mRNA processing</keyword>
<evidence type="ECO:0000256" key="3">
    <source>
        <dbReference type="ARBA" id="ARBA00022553"/>
    </source>
</evidence>
<comment type="subcellular location">
    <subcellularLocation>
        <location evidence="1">Nucleus</location>
    </subcellularLocation>
</comment>
<accession>A0A1X7VT20</accession>
<evidence type="ECO:0000256" key="9">
    <source>
        <dbReference type="SAM" id="MobiDB-lite"/>
    </source>
</evidence>
<dbReference type="KEGG" id="aqu:109580109"/>
<dbReference type="InterPro" id="IPR010541">
    <property type="entry name" value="Prp3_C"/>
</dbReference>
<evidence type="ECO:0000256" key="1">
    <source>
        <dbReference type="ARBA" id="ARBA00004123"/>
    </source>
</evidence>
<dbReference type="OrthoDB" id="10264544at2759"/>
<dbReference type="AlphaFoldDB" id="A0A1X7VT20"/>
<dbReference type="SMART" id="SM00311">
    <property type="entry name" value="PWI"/>
    <property type="match status" value="1"/>
</dbReference>
<evidence type="ECO:0000259" key="10">
    <source>
        <dbReference type="SMART" id="SM00311"/>
    </source>
</evidence>
<dbReference type="Pfam" id="PF08572">
    <property type="entry name" value="PRP3"/>
    <property type="match status" value="1"/>
</dbReference>
<gene>
    <name evidence="11" type="primary">109580109</name>
</gene>
<dbReference type="eggNOG" id="KOG2769">
    <property type="taxonomic scope" value="Eukaryota"/>
</dbReference>
<dbReference type="Pfam" id="PF06544">
    <property type="entry name" value="Prp3_C"/>
    <property type="match status" value="1"/>
</dbReference>
<evidence type="ECO:0000256" key="7">
    <source>
        <dbReference type="ARBA" id="ARBA00032955"/>
    </source>
</evidence>
<evidence type="ECO:0000256" key="4">
    <source>
        <dbReference type="ARBA" id="ARBA00022664"/>
    </source>
</evidence>
<dbReference type="InParanoid" id="A0A1X7VT20"/>
<name>A0A1X7VT20_AMPQE</name>
<organism evidence="11">
    <name type="scientific">Amphimedon queenslandica</name>
    <name type="common">Sponge</name>
    <dbReference type="NCBI Taxonomy" id="400682"/>
    <lineage>
        <taxon>Eukaryota</taxon>
        <taxon>Metazoa</taxon>
        <taxon>Porifera</taxon>
        <taxon>Demospongiae</taxon>
        <taxon>Heteroscleromorpha</taxon>
        <taxon>Haplosclerida</taxon>
        <taxon>Niphatidae</taxon>
        <taxon>Amphimedon</taxon>
    </lineage>
</organism>